<dbReference type="InterPro" id="IPR026082">
    <property type="entry name" value="ABCA"/>
</dbReference>
<keyword evidence="1" id="KW-0812">Transmembrane</keyword>
<dbReference type="PANTHER" id="PTHR19229:SF154">
    <property type="entry name" value="ABC TRANSPORTER A FAMILY MEMBER 3-RELATED"/>
    <property type="match status" value="1"/>
</dbReference>
<dbReference type="AlphaFoldDB" id="A0A8S1IPD4"/>
<feature type="transmembrane region" description="Helical" evidence="1">
    <location>
        <begin position="79"/>
        <end position="98"/>
    </location>
</feature>
<feature type="transmembrane region" description="Helical" evidence="1">
    <location>
        <begin position="20"/>
        <end position="40"/>
    </location>
</feature>
<reference evidence="2" key="1">
    <citation type="submission" date="2020-12" db="EMBL/GenBank/DDBJ databases">
        <authorList>
            <person name="Iha C."/>
        </authorList>
    </citation>
    <scope>NUCLEOTIDE SEQUENCE</scope>
</reference>
<dbReference type="GO" id="GO:0016020">
    <property type="term" value="C:membrane"/>
    <property type="evidence" value="ECO:0007669"/>
    <property type="project" value="InterPro"/>
</dbReference>
<feature type="transmembrane region" description="Helical" evidence="1">
    <location>
        <begin position="156"/>
        <end position="175"/>
    </location>
</feature>
<name>A0A8S1IPD4_9CHLO</name>
<protein>
    <submittedName>
        <fullName evidence="2">Uncharacterized protein</fullName>
    </submittedName>
</protein>
<keyword evidence="1" id="KW-0472">Membrane</keyword>
<comment type="caution">
    <text evidence="2">The sequence shown here is derived from an EMBL/GenBank/DDBJ whole genome shotgun (WGS) entry which is preliminary data.</text>
</comment>
<organism evidence="2 3">
    <name type="scientific">Ostreobium quekettii</name>
    <dbReference type="NCBI Taxonomy" id="121088"/>
    <lineage>
        <taxon>Eukaryota</taxon>
        <taxon>Viridiplantae</taxon>
        <taxon>Chlorophyta</taxon>
        <taxon>core chlorophytes</taxon>
        <taxon>Ulvophyceae</taxon>
        <taxon>TCBD clade</taxon>
        <taxon>Bryopsidales</taxon>
        <taxon>Ostreobineae</taxon>
        <taxon>Ostreobiaceae</taxon>
        <taxon>Ostreobium</taxon>
    </lineage>
</organism>
<evidence type="ECO:0000313" key="3">
    <source>
        <dbReference type="Proteomes" id="UP000708148"/>
    </source>
</evidence>
<dbReference type="OrthoDB" id="8061355at2759"/>
<feature type="transmembrane region" description="Helical" evidence="1">
    <location>
        <begin position="52"/>
        <end position="73"/>
    </location>
</feature>
<accession>A0A8S1IPD4</accession>
<dbReference type="PANTHER" id="PTHR19229">
    <property type="entry name" value="ATP-BINDING CASSETTE TRANSPORTER SUBFAMILY A ABCA"/>
    <property type="match status" value="1"/>
</dbReference>
<keyword evidence="3" id="KW-1185">Reference proteome</keyword>
<evidence type="ECO:0000256" key="1">
    <source>
        <dbReference type="SAM" id="Phobius"/>
    </source>
</evidence>
<dbReference type="Proteomes" id="UP000708148">
    <property type="component" value="Unassembled WGS sequence"/>
</dbReference>
<dbReference type="EMBL" id="CAJHUC010000580">
    <property type="protein sequence ID" value="CAD7696946.1"/>
    <property type="molecule type" value="Genomic_DNA"/>
</dbReference>
<evidence type="ECO:0000313" key="2">
    <source>
        <dbReference type="EMBL" id="CAD7696946.1"/>
    </source>
</evidence>
<keyword evidence="1" id="KW-1133">Transmembrane helix</keyword>
<sequence length="217" mass="25104">MMKMHGLGDGAYWIVSYTYYLILYTAYIAVFVGLGSLANLPIFRLNDYGVQIAFYFLYGNLQIAFAFLMSGVFGSTLTAMVFSFLWIFGGGLVSLFLMNRLIMDDAVYVKLVQLVPAFSAYRGWFEMGVYSLRAKERSIDGLTWESLNDDKNDMDFLLVAFVVEWPLFMMVAWYVEQVYSTGTGFNRHPFYFLQGLRKAKNTREKQVRRWTKCSNIM</sequence>
<gene>
    <name evidence="2" type="ORF">OSTQU699_LOCUS2306</name>
</gene>
<proteinExistence type="predicted"/>
<dbReference type="GO" id="GO:0140359">
    <property type="term" value="F:ABC-type transporter activity"/>
    <property type="evidence" value="ECO:0007669"/>
    <property type="project" value="InterPro"/>
</dbReference>
<dbReference type="GO" id="GO:0005319">
    <property type="term" value="F:lipid transporter activity"/>
    <property type="evidence" value="ECO:0007669"/>
    <property type="project" value="TreeGrafter"/>
</dbReference>